<evidence type="ECO:0000256" key="1">
    <source>
        <dbReference type="SAM" id="MobiDB-lite"/>
    </source>
</evidence>
<feature type="compositionally biased region" description="Polar residues" evidence="1">
    <location>
        <begin position="187"/>
        <end position="200"/>
    </location>
</feature>
<feature type="compositionally biased region" description="Low complexity" evidence="1">
    <location>
        <begin position="317"/>
        <end position="330"/>
    </location>
</feature>
<reference evidence="2" key="1">
    <citation type="submission" date="2023-03" db="EMBL/GenBank/DDBJ databases">
        <title>Massive genome expansion in bonnet fungi (Mycena s.s.) driven by repeated elements and novel gene families across ecological guilds.</title>
        <authorList>
            <consortium name="Lawrence Berkeley National Laboratory"/>
            <person name="Harder C.B."/>
            <person name="Miyauchi S."/>
            <person name="Viragh M."/>
            <person name="Kuo A."/>
            <person name="Thoen E."/>
            <person name="Andreopoulos B."/>
            <person name="Lu D."/>
            <person name="Skrede I."/>
            <person name="Drula E."/>
            <person name="Henrissat B."/>
            <person name="Morin E."/>
            <person name="Kohler A."/>
            <person name="Barry K."/>
            <person name="LaButti K."/>
            <person name="Morin E."/>
            <person name="Salamov A."/>
            <person name="Lipzen A."/>
            <person name="Mereny Z."/>
            <person name="Hegedus B."/>
            <person name="Baldrian P."/>
            <person name="Stursova M."/>
            <person name="Weitz H."/>
            <person name="Taylor A."/>
            <person name="Grigoriev I.V."/>
            <person name="Nagy L.G."/>
            <person name="Martin F."/>
            <person name="Kauserud H."/>
        </authorList>
    </citation>
    <scope>NUCLEOTIDE SEQUENCE</scope>
    <source>
        <strain evidence="2">CBHHK002</strain>
    </source>
</reference>
<accession>A0AAD6Z1Q3</accession>
<feature type="region of interest" description="Disordered" evidence="1">
    <location>
        <begin position="310"/>
        <end position="413"/>
    </location>
</feature>
<feature type="compositionally biased region" description="Polar residues" evidence="1">
    <location>
        <begin position="353"/>
        <end position="372"/>
    </location>
</feature>
<organism evidence="2 3">
    <name type="scientific">Mycena albidolilacea</name>
    <dbReference type="NCBI Taxonomy" id="1033008"/>
    <lineage>
        <taxon>Eukaryota</taxon>
        <taxon>Fungi</taxon>
        <taxon>Dikarya</taxon>
        <taxon>Basidiomycota</taxon>
        <taxon>Agaricomycotina</taxon>
        <taxon>Agaricomycetes</taxon>
        <taxon>Agaricomycetidae</taxon>
        <taxon>Agaricales</taxon>
        <taxon>Marasmiineae</taxon>
        <taxon>Mycenaceae</taxon>
        <taxon>Mycena</taxon>
    </lineage>
</organism>
<gene>
    <name evidence="2" type="ORF">DFH08DRAFT_825688</name>
</gene>
<dbReference type="AlphaFoldDB" id="A0AAD6Z1Q3"/>
<name>A0AAD6Z1Q3_9AGAR</name>
<protein>
    <recommendedName>
        <fullName evidence="4">Velvet domain-containing protein</fullName>
    </recommendedName>
</protein>
<comment type="caution">
    <text evidence="2">The sequence shown here is derived from an EMBL/GenBank/DDBJ whole genome shotgun (WGS) entry which is preliminary data.</text>
</comment>
<dbReference type="EMBL" id="JARIHO010000103">
    <property type="protein sequence ID" value="KAJ7303752.1"/>
    <property type="molecule type" value="Genomic_DNA"/>
</dbReference>
<proteinExistence type="predicted"/>
<feature type="region of interest" description="Disordered" evidence="1">
    <location>
        <begin position="182"/>
        <end position="222"/>
    </location>
</feature>
<evidence type="ECO:0008006" key="4">
    <source>
        <dbReference type="Google" id="ProtNLM"/>
    </source>
</evidence>
<sequence length="413" mass="44255">MSSFNILGFFQLKGGRRVTHQKPHTNFPTHHAHYNTNVWCTNSKSQQISGFTSPVPLPCFPMEPSSLRQPTPYFSESRRSYIRNYPGDPNSDSYDMSGHRWCTVLVALPALPQTLDDGHSSRVVTVAVSDYVRDETRASTLQVPIPHTNSGMQFYGICRDFTPAGVFRVKILSVALNVAANSSAPSDETQQPPGESTSAPVTPAKRRKFSPSPPSSVATDPVVPTTVSTEVYPPSNVPVPSALDVPLGPMFYSHPFQHYPQQASTASGPFMPPFLQPLSYSLAGHPMFSQPGFSSNAAFNSRGEYISPTSIDSRVLNSSADPGSSSGPGRSNDEESAFNKSAADPYKYPMTQVPPTSQSASKPTTAGKTTNKPSSSTSSTETASGSQSSSQESTSGPTTSGAPGHNLNLRSRK</sequence>
<evidence type="ECO:0000313" key="2">
    <source>
        <dbReference type="EMBL" id="KAJ7303752.1"/>
    </source>
</evidence>
<dbReference type="Proteomes" id="UP001218218">
    <property type="component" value="Unassembled WGS sequence"/>
</dbReference>
<feature type="compositionally biased region" description="Low complexity" evidence="1">
    <location>
        <begin position="373"/>
        <end position="400"/>
    </location>
</feature>
<evidence type="ECO:0000313" key="3">
    <source>
        <dbReference type="Proteomes" id="UP001218218"/>
    </source>
</evidence>
<keyword evidence="3" id="KW-1185">Reference proteome</keyword>